<comment type="caution">
    <text evidence="2">The sequence shown here is derived from an EMBL/GenBank/DDBJ whole genome shotgun (WGS) entry which is preliminary data.</text>
</comment>
<feature type="compositionally biased region" description="Basic and acidic residues" evidence="1">
    <location>
        <begin position="19"/>
        <end position="31"/>
    </location>
</feature>
<evidence type="ECO:0000313" key="2">
    <source>
        <dbReference type="EMBL" id="KAK8846542.1"/>
    </source>
</evidence>
<reference evidence="2 3" key="1">
    <citation type="journal article" date="2024" name="bioRxiv">
        <title>Comparative genomics of Cryptococcus and Kwoniella reveals pathogenesis evolution and contrasting karyotype dynamics via intercentromeric recombination or chromosome fusion.</title>
        <authorList>
            <person name="Coelho M.A."/>
            <person name="David-Palma M."/>
            <person name="Shea T."/>
            <person name="Bowers K."/>
            <person name="McGinley-Smith S."/>
            <person name="Mohammad A.W."/>
            <person name="Gnirke A."/>
            <person name="Yurkov A.M."/>
            <person name="Nowrousian M."/>
            <person name="Sun S."/>
            <person name="Cuomo C.A."/>
            <person name="Heitman J."/>
        </authorList>
    </citation>
    <scope>NUCLEOTIDE SEQUENCE [LARGE SCALE GENOMIC DNA]</scope>
    <source>
        <strain evidence="2 3">CBS 13917</strain>
    </source>
</reference>
<accession>A0AAW0YVA6</accession>
<organism evidence="2 3">
    <name type="scientific">Kwoniella newhampshirensis</name>
    <dbReference type="NCBI Taxonomy" id="1651941"/>
    <lineage>
        <taxon>Eukaryota</taxon>
        <taxon>Fungi</taxon>
        <taxon>Dikarya</taxon>
        <taxon>Basidiomycota</taxon>
        <taxon>Agaricomycotina</taxon>
        <taxon>Tremellomycetes</taxon>
        <taxon>Tremellales</taxon>
        <taxon>Cryptococcaceae</taxon>
        <taxon>Kwoniella</taxon>
    </lineage>
</organism>
<dbReference type="RefSeq" id="XP_066800492.1">
    <property type="nucleotide sequence ID" value="XM_066948719.1"/>
</dbReference>
<dbReference type="Proteomes" id="UP001388673">
    <property type="component" value="Unassembled WGS sequence"/>
</dbReference>
<dbReference type="GeneID" id="92182886"/>
<gene>
    <name evidence="2" type="ORF">IAR55_005628</name>
</gene>
<feature type="region of interest" description="Disordered" evidence="1">
    <location>
        <begin position="19"/>
        <end position="62"/>
    </location>
</feature>
<evidence type="ECO:0000313" key="3">
    <source>
        <dbReference type="Proteomes" id="UP001388673"/>
    </source>
</evidence>
<dbReference type="EMBL" id="JBCAWK010000011">
    <property type="protein sequence ID" value="KAK8846542.1"/>
    <property type="molecule type" value="Genomic_DNA"/>
</dbReference>
<feature type="region of interest" description="Disordered" evidence="1">
    <location>
        <begin position="75"/>
        <end position="111"/>
    </location>
</feature>
<dbReference type="KEGG" id="kne:92182886"/>
<sequence length="111" mass="11402">MSDDLTADTDFGDYLKELNEQIEQTNRKKSDLPPPTTGTSARSDSSNTAAAPAGSSASTDRFWIWSAPVAATTLVEGTKTKQPTTGSASTAAGQNSTSGSSADAQRQDGSA</sequence>
<evidence type="ECO:0000256" key="1">
    <source>
        <dbReference type="SAM" id="MobiDB-lite"/>
    </source>
</evidence>
<protein>
    <submittedName>
        <fullName evidence="2">Uncharacterized protein</fullName>
    </submittedName>
</protein>
<proteinExistence type="predicted"/>
<name>A0AAW0YVA6_9TREE</name>
<feature type="compositionally biased region" description="Low complexity" evidence="1">
    <location>
        <begin position="45"/>
        <end position="58"/>
    </location>
</feature>
<keyword evidence="3" id="KW-1185">Reference proteome</keyword>
<dbReference type="AlphaFoldDB" id="A0AAW0YVA6"/>
<feature type="compositionally biased region" description="Polar residues" evidence="1">
    <location>
        <begin position="80"/>
        <end position="111"/>
    </location>
</feature>